<dbReference type="RefSeq" id="WP_042010558.1">
    <property type="nucleotide sequence ID" value="NZ_CDOI01000136.1"/>
</dbReference>
<evidence type="ECO:0000313" key="5">
    <source>
        <dbReference type="Proteomes" id="UP000045051"/>
    </source>
</evidence>
<dbReference type="EMBL" id="CDOL01000293">
    <property type="protein sequence ID" value="CEN54604.1"/>
    <property type="molecule type" value="Genomic_DNA"/>
</dbReference>
<evidence type="ECO:0000313" key="4">
    <source>
        <dbReference type="Proteomes" id="UP000038200"/>
    </source>
</evidence>
<dbReference type="InterPro" id="IPR010664">
    <property type="entry name" value="LipoPS_assembly_LptC-rel"/>
</dbReference>
<dbReference type="GO" id="GO:0015221">
    <property type="term" value="F:lipopolysaccharide transmembrane transporter activity"/>
    <property type="evidence" value="ECO:0007669"/>
    <property type="project" value="InterPro"/>
</dbReference>
<dbReference type="AlphaFoldDB" id="A0A0B7I1P1"/>
<evidence type="ECO:0000313" key="6">
    <source>
        <dbReference type="Proteomes" id="UP000265497"/>
    </source>
</evidence>
<dbReference type="Proteomes" id="UP000265497">
    <property type="component" value="Unassembled WGS sequence"/>
</dbReference>
<dbReference type="EMBL" id="CDOI01000136">
    <property type="protein sequence ID" value="CEN45605.1"/>
    <property type="molecule type" value="Genomic_DNA"/>
</dbReference>
<name>A0A0B7I1P1_9FLAO</name>
<dbReference type="Gene3D" id="2.60.450.10">
    <property type="entry name" value="Lipopolysaccharide (LPS) transport protein A like domain"/>
    <property type="match status" value="1"/>
</dbReference>
<reference evidence="4 5" key="1">
    <citation type="submission" date="2015-01" db="EMBL/GenBank/DDBJ databases">
        <authorList>
            <person name="MANFREDI Pablo"/>
        </authorList>
    </citation>
    <scope>NUCLEOTIDE SEQUENCE [LARGE SCALE GENOMIC DNA]</scope>
    <source>
        <strain evidence="1 5">CcD38</strain>
        <strain evidence="2 4">CcD93</strain>
    </source>
</reference>
<gene>
    <name evidence="3" type="primary">lptC</name>
    <name evidence="1" type="ORF">CCAND38_260014</name>
    <name evidence="2" type="ORF">CCAND93_990007</name>
    <name evidence="3" type="ORF">CKY20_08520</name>
</gene>
<reference evidence="3 6" key="2">
    <citation type="submission" date="2017-08" db="EMBL/GenBank/DDBJ databases">
        <title>Capnocytophaga canis 17-158 assembly.</title>
        <authorList>
            <person name="Gulvik C.A."/>
        </authorList>
    </citation>
    <scope>NUCLEOTIDE SEQUENCE [LARGE SCALE GENOMIC DNA]</scope>
    <source>
        <strain evidence="3 6">17-158</strain>
    </source>
</reference>
<evidence type="ECO:0000313" key="2">
    <source>
        <dbReference type="EMBL" id="CEN54604.1"/>
    </source>
</evidence>
<dbReference type="GeneID" id="97264944"/>
<dbReference type="Pfam" id="PF06835">
    <property type="entry name" value="LptC"/>
    <property type="match status" value="1"/>
</dbReference>
<dbReference type="GO" id="GO:0005886">
    <property type="term" value="C:plasma membrane"/>
    <property type="evidence" value="ECO:0007669"/>
    <property type="project" value="InterPro"/>
</dbReference>
<protein>
    <submittedName>
        <fullName evidence="3">LPS export ABC transporter periplasmic protein LptC</fullName>
    </submittedName>
</protein>
<sequence length="188" mass="21496">MINKRLHKIKSIAVLGCMAILFSCTTDLRTLQELNITHKFPQGEIYDFKLIYTDSTKVIAVLSSPLSNDFSNQQFPFTDFPSGLQVDFFDKDNNKNTVEAKYGIIYMNSQMVELRDSVVLTTYDGKKLTTEQLFWDQKTDWIFTDQEFSFTDHKKGTVTKGVGMDFDKAFSTVKAHKTTGVLAVEEKE</sequence>
<dbReference type="Proteomes" id="UP000038200">
    <property type="component" value="Unassembled WGS sequence"/>
</dbReference>
<dbReference type="InterPro" id="IPR026265">
    <property type="entry name" value="LptC"/>
</dbReference>
<keyword evidence="5" id="KW-1185">Reference proteome</keyword>
<dbReference type="PROSITE" id="PS51257">
    <property type="entry name" value="PROKAR_LIPOPROTEIN"/>
    <property type="match status" value="1"/>
</dbReference>
<evidence type="ECO:0000313" key="3">
    <source>
        <dbReference type="EMBL" id="RIY35897.1"/>
    </source>
</evidence>
<dbReference type="OrthoDB" id="1427074at2"/>
<dbReference type="EMBL" id="NSDI01000008">
    <property type="protein sequence ID" value="RIY35897.1"/>
    <property type="molecule type" value="Genomic_DNA"/>
</dbReference>
<dbReference type="NCBIfam" id="TIGR04409">
    <property type="entry name" value="LptC_YrbK"/>
    <property type="match status" value="1"/>
</dbReference>
<organism evidence="1 5">
    <name type="scientific">Capnocytophaga canis</name>
    <dbReference type="NCBI Taxonomy" id="1848903"/>
    <lineage>
        <taxon>Bacteria</taxon>
        <taxon>Pseudomonadati</taxon>
        <taxon>Bacteroidota</taxon>
        <taxon>Flavobacteriia</taxon>
        <taxon>Flavobacteriales</taxon>
        <taxon>Flavobacteriaceae</taxon>
        <taxon>Capnocytophaga</taxon>
    </lineage>
</organism>
<dbReference type="Proteomes" id="UP000045051">
    <property type="component" value="Unassembled WGS sequence"/>
</dbReference>
<accession>A0A0B7I1P1</accession>
<proteinExistence type="predicted"/>
<evidence type="ECO:0000313" key="1">
    <source>
        <dbReference type="EMBL" id="CEN45605.1"/>
    </source>
</evidence>
<dbReference type="STRING" id="1848903.CCAND38_260014"/>